<protein>
    <submittedName>
        <fullName evidence="2">CoA transferase</fullName>
    </submittedName>
</protein>
<proteinExistence type="predicted"/>
<dbReference type="RefSeq" id="WP_086062855.1">
    <property type="nucleotide sequence ID" value="NZ_CP021108.1"/>
</dbReference>
<dbReference type="PANTHER" id="PTHR48207">
    <property type="entry name" value="SUCCINATE--HYDROXYMETHYLGLUTARATE COA-TRANSFERASE"/>
    <property type="match status" value="1"/>
</dbReference>
<dbReference type="GO" id="GO:0008410">
    <property type="term" value="F:CoA-transferase activity"/>
    <property type="evidence" value="ECO:0007669"/>
    <property type="project" value="TreeGrafter"/>
</dbReference>
<dbReference type="InterPro" id="IPR003673">
    <property type="entry name" value="CoA-Trfase_fam_III"/>
</dbReference>
<dbReference type="InterPro" id="IPR050483">
    <property type="entry name" value="CoA-transferase_III_domain"/>
</dbReference>
<dbReference type="Proteomes" id="UP000194151">
    <property type="component" value="Chromosome"/>
</dbReference>
<dbReference type="OrthoDB" id="5294844at2"/>
<dbReference type="SUPFAM" id="SSF89796">
    <property type="entry name" value="CoA-transferase family III (CaiB/BaiF)"/>
    <property type="match status" value="1"/>
</dbReference>
<dbReference type="KEGG" id="bgv:CAL12_01445"/>
<evidence type="ECO:0000256" key="1">
    <source>
        <dbReference type="ARBA" id="ARBA00022679"/>
    </source>
</evidence>
<evidence type="ECO:0000313" key="3">
    <source>
        <dbReference type="Proteomes" id="UP000194151"/>
    </source>
</evidence>
<accession>A0A1W6YF15</accession>
<dbReference type="Gene3D" id="3.30.1540.10">
    <property type="entry name" value="formyl-coa transferase, domain 3"/>
    <property type="match status" value="1"/>
</dbReference>
<keyword evidence="3" id="KW-1185">Reference proteome</keyword>
<sequence length="429" mass="46574">MTATSNTPARDQDTAGQAARKALSHIRVLDLSRILAGPWCTQNLADLGADVIKVERPGSGDDTRGWGPPWIRDGAGQDTRDSTYYAAANRGKKSLTLDISTPEGQRIARDLAVQSDVVIENYKIGDLKRYGLDYESLRAINPRLVYCSITGYGQDGPSASKPGYDFVFQAIGGLMSITGERDDLPGGGPQKAGIAIADVITGMYATIAILAALNHRDVSGLGQYIDMALLDCIVALGGNQVTGYFATGKAPRRYGNAHASLVPYQVFTVADGEIVVAVGNDDQWQRYCAAIERPDLAADPRWHKVTGRIQGRDTLVPALARTMLDRSASDWLQRLESHGVPCGRINDYEQVFQDPQVVHRGLRVDIPRPANADIDGVVSTIASPLRLRDTPPRYDLPPPRLGDNTEAVLGTLLGYTARQIAELRERRIV</sequence>
<keyword evidence="1 2" id="KW-0808">Transferase</keyword>
<reference evidence="2 3" key="1">
    <citation type="submission" date="2017-05" db="EMBL/GenBank/DDBJ databases">
        <title>Complete and WGS of Bordetella genogroups.</title>
        <authorList>
            <person name="Spilker T."/>
            <person name="LiPuma J."/>
        </authorList>
    </citation>
    <scope>NUCLEOTIDE SEQUENCE [LARGE SCALE GENOMIC DNA]</scope>
    <source>
        <strain evidence="2 3">AU19157</strain>
    </source>
</reference>
<dbReference type="Gene3D" id="3.40.50.10540">
    <property type="entry name" value="Crotonobetainyl-coa:carnitine coa-transferase, domain 1"/>
    <property type="match status" value="1"/>
</dbReference>
<dbReference type="InterPro" id="IPR044855">
    <property type="entry name" value="CoA-Trfase_III_dom3_sf"/>
</dbReference>
<dbReference type="STRING" id="1416806.CAL12_01445"/>
<dbReference type="Pfam" id="PF02515">
    <property type="entry name" value="CoA_transf_3"/>
    <property type="match status" value="1"/>
</dbReference>
<dbReference type="InterPro" id="IPR023606">
    <property type="entry name" value="CoA-Trfase_III_dom_1_sf"/>
</dbReference>
<organism evidence="2 3">
    <name type="scientific">Bordetella genomosp. 8</name>
    <dbReference type="NCBI Taxonomy" id="1416806"/>
    <lineage>
        <taxon>Bacteria</taxon>
        <taxon>Pseudomonadati</taxon>
        <taxon>Pseudomonadota</taxon>
        <taxon>Betaproteobacteria</taxon>
        <taxon>Burkholderiales</taxon>
        <taxon>Alcaligenaceae</taxon>
        <taxon>Bordetella</taxon>
    </lineage>
</organism>
<dbReference type="PANTHER" id="PTHR48207:SF3">
    <property type="entry name" value="SUCCINATE--HYDROXYMETHYLGLUTARATE COA-TRANSFERASE"/>
    <property type="match status" value="1"/>
</dbReference>
<dbReference type="EMBL" id="CP021108">
    <property type="protein sequence ID" value="ARP79622.1"/>
    <property type="molecule type" value="Genomic_DNA"/>
</dbReference>
<dbReference type="AlphaFoldDB" id="A0A1W6YF15"/>
<gene>
    <name evidence="2" type="ORF">CAL12_01445</name>
</gene>
<name>A0A1W6YF15_9BORD</name>
<evidence type="ECO:0000313" key="2">
    <source>
        <dbReference type="EMBL" id="ARP79622.1"/>
    </source>
</evidence>